<organism evidence="1 2">
    <name type="scientific">Candidatus Parabacteroides intestinipullorum</name>
    <dbReference type="NCBI Taxonomy" id="2838723"/>
    <lineage>
        <taxon>Bacteria</taxon>
        <taxon>Pseudomonadati</taxon>
        <taxon>Bacteroidota</taxon>
        <taxon>Bacteroidia</taxon>
        <taxon>Bacteroidales</taxon>
        <taxon>Tannerellaceae</taxon>
        <taxon>Parabacteroides</taxon>
    </lineage>
</organism>
<reference evidence="1" key="1">
    <citation type="journal article" date="2021" name="PeerJ">
        <title>Extensive microbial diversity within the chicken gut microbiome revealed by metagenomics and culture.</title>
        <authorList>
            <person name="Gilroy R."/>
            <person name="Ravi A."/>
            <person name="Getino M."/>
            <person name="Pursley I."/>
            <person name="Horton D.L."/>
            <person name="Alikhan N.F."/>
            <person name="Baker D."/>
            <person name="Gharbi K."/>
            <person name="Hall N."/>
            <person name="Watson M."/>
            <person name="Adriaenssens E.M."/>
            <person name="Foster-Nyarko E."/>
            <person name="Jarju S."/>
            <person name="Secka A."/>
            <person name="Antonio M."/>
            <person name="Oren A."/>
            <person name="Chaudhuri R.R."/>
            <person name="La Ragione R."/>
            <person name="Hildebrand F."/>
            <person name="Pallen M.J."/>
        </authorList>
    </citation>
    <scope>NUCLEOTIDE SEQUENCE</scope>
    <source>
        <strain evidence="1">ChiGjej6B6-14162</strain>
    </source>
</reference>
<accession>A0A9D1XAL5</accession>
<dbReference type="Proteomes" id="UP000886740">
    <property type="component" value="Unassembled WGS sequence"/>
</dbReference>
<proteinExistence type="predicted"/>
<dbReference type="InterPro" id="IPR011042">
    <property type="entry name" value="6-blade_b-propeller_TolB-like"/>
</dbReference>
<dbReference type="Pfam" id="PF17170">
    <property type="entry name" value="DUF5128"/>
    <property type="match status" value="1"/>
</dbReference>
<sequence>MINLCLGCDSSEKKTAVGNSVPLLDFEAFMENERELNLSEIADTIEYLELKTPDDLIVSYIQDIISVEDFWVIRSREGVDKFTKDGVYVTSFGRRGQGPGDYNVVFGVDVDRNRREILISDHGKIIFYDYDGNFIREEKWGSHQSIGFSDSVLWAGSPDVHVYKNTLYALNSAGDTIRQLENPRYGKQSLNEGNWRSGSQYQKDFYRYDDELFFNGPQSNDTIYKLSGVAYTPYLIWDMGKYKLPPEYEAWYSWDDFRQHAANYWGIPSVCESDRYLFFICQRFWTVGEVPYEHHEDNFRYMLYDKETGEGFNIVGKIKDDISFGPGLWPEWVIDGYGVSAIEWYTLSNRIEEGNYEVSSAAQAQFENFDDGTNELLILYKLKR</sequence>
<protein>
    <submittedName>
        <fullName evidence="1">6-bladed beta-propeller</fullName>
    </submittedName>
</protein>
<name>A0A9D1XAL5_9BACT</name>
<comment type="caution">
    <text evidence="1">The sequence shown here is derived from an EMBL/GenBank/DDBJ whole genome shotgun (WGS) entry which is preliminary data.</text>
</comment>
<dbReference type="Gene3D" id="2.120.10.30">
    <property type="entry name" value="TolB, C-terminal domain"/>
    <property type="match status" value="1"/>
</dbReference>
<reference evidence="1" key="2">
    <citation type="submission" date="2021-04" db="EMBL/GenBank/DDBJ databases">
        <authorList>
            <person name="Gilroy R."/>
        </authorList>
    </citation>
    <scope>NUCLEOTIDE SEQUENCE</scope>
    <source>
        <strain evidence="1">ChiGjej6B6-14162</strain>
    </source>
</reference>
<dbReference type="AlphaFoldDB" id="A0A9D1XAL5"/>
<dbReference type="EMBL" id="DXEL01000042">
    <property type="protein sequence ID" value="HIX74495.1"/>
    <property type="molecule type" value="Genomic_DNA"/>
</dbReference>
<evidence type="ECO:0000313" key="2">
    <source>
        <dbReference type="Proteomes" id="UP000886740"/>
    </source>
</evidence>
<gene>
    <name evidence="1" type="ORF">H9977_05635</name>
</gene>
<evidence type="ECO:0000313" key="1">
    <source>
        <dbReference type="EMBL" id="HIX74495.1"/>
    </source>
</evidence>